<evidence type="ECO:0000256" key="13">
    <source>
        <dbReference type="ARBA" id="ARBA00082009"/>
    </source>
</evidence>
<protein>
    <recommendedName>
        <fullName evidence="9">Terminal nucleotidyltransferase 4A</fullName>
        <ecNumber evidence="3">2.7.7.19</ecNumber>
    </recommendedName>
    <alternativeName>
        <fullName evidence="12">DNA polymerase sigma</fullName>
    </alternativeName>
    <alternativeName>
        <fullName evidence="11">Non-canonical poly(A) RNA polymerase PAPD7</fullName>
    </alternativeName>
    <alternativeName>
        <fullName evidence="10">PAP-associated domain-containing protein 7</fullName>
    </alternativeName>
    <alternativeName>
        <fullName evidence="14">TRAMP-like complex polyadenylate polymerase</fullName>
    </alternativeName>
    <alternativeName>
        <fullName evidence="13">Terminal guanylyltransferase</fullName>
    </alternativeName>
</protein>
<dbReference type="CDD" id="cd05402">
    <property type="entry name" value="NT_PAP_TUTase"/>
    <property type="match status" value="1"/>
</dbReference>
<evidence type="ECO:0000313" key="19">
    <source>
        <dbReference type="Proteomes" id="UP000008144"/>
    </source>
</evidence>
<dbReference type="KEGG" id="cin:100183193"/>
<dbReference type="Pfam" id="PF03828">
    <property type="entry name" value="PAP_assoc"/>
    <property type="match status" value="1"/>
</dbReference>
<dbReference type="GO" id="GO:1990817">
    <property type="term" value="F:poly(A) RNA polymerase activity"/>
    <property type="evidence" value="ECO:0000318"/>
    <property type="project" value="GO_Central"/>
</dbReference>
<comment type="similarity">
    <text evidence="2">Belongs to the DNA polymerase type-B-like family.</text>
</comment>
<evidence type="ECO:0000256" key="6">
    <source>
        <dbReference type="ARBA" id="ARBA00022842"/>
    </source>
</evidence>
<evidence type="ECO:0000256" key="7">
    <source>
        <dbReference type="ARBA" id="ARBA00054414"/>
    </source>
</evidence>
<dbReference type="GO" id="GO:0046872">
    <property type="term" value="F:metal ion binding"/>
    <property type="evidence" value="ECO:0007669"/>
    <property type="project" value="UniProtKB-KW"/>
</dbReference>
<keyword evidence="6" id="KW-0460">Magnesium</keyword>
<dbReference type="GO" id="GO:0043634">
    <property type="term" value="P:polyadenylation-dependent ncRNA catabolic process"/>
    <property type="evidence" value="ECO:0000318"/>
    <property type="project" value="GO_Central"/>
</dbReference>
<dbReference type="Gene3D" id="3.30.460.10">
    <property type="entry name" value="Beta Polymerase, domain 2"/>
    <property type="match status" value="1"/>
</dbReference>
<reference evidence="19" key="1">
    <citation type="journal article" date="2002" name="Science">
        <title>The draft genome of Ciona intestinalis: insights into chordate and vertebrate origins.</title>
        <authorList>
            <person name="Dehal P."/>
            <person name="Satou Y."/>
            <person name="Campbell R.K."/>
            <person name="Chapman J."/>
            <person name="Degnan B."/>
            <person name="De Tomaso A."/>
            <person name="Davidson B."/>
            <person name="Di Gregorio A."/>
            <person name="Gelpke M."/>
            <person name="Goodstein D.M."/>
            <person name="Harafuji N."/>
            <person name="Hastings K.E."/>
            <person name="Ho I."/>
            <person name="Hotta K."/>
            <person name="Huang W."/>
            <person name="Kawashima T."/>
            <person name="Lemaire P."/>
            <person name="Martinez D."/>
            <person name="Meinertzhagen I.A."/>
            <person name="Necula S."/>
            <person name="Nonaka M."/>
            <person name="Putnam N."/>
            <person name="Rash S."/>
            <person name="Saiga H."/>
            <person name="Satake M."/>
            <person name="Terry A."/>
            <person name="Yamada L."/>
            <person name="Wang H.G."/>
            <person name="Awazu S."/>
            <person name="Azumi K."/>
            <person name="Boore J."/>
            <person name="Branno M."/>
            <person name="Chin-Bow S."/>
            <person name="DeSantis R."/>
            <person name="Doyle S."/>
            <person name="Francino P."/>
            <person name="Keys D.N."/>
            <person name="Haga S."/>
            <person name="Hayashi H."/>
            <person name="Hino K."/>
            <person name="Imai K.S."/>
            <person name="Inaba K."/>
            <person name="Kano S."/>
            <person name="Kobayashi K."/>
            <person name="Kobayashi M."/>
            <person name="Lee B.I."/>
            <person name="Makabe K.W."/>
            <person name="Manohar C."/>
            <person name="Matassi G."/>
            <person name="Medina M."/>
            <person name="Mochizuki Y."/>
            <person name="Mount S."/>
            <person name="Morishita T."/>
            <person name="Miura S."/>
            <person name="Nakayama A."/>
            <person name="Nishizaka S."/>
            <person name="Nomoto H."/>
            <person name="Ohta F."/>
            <person name="Oishi K."/>
            <person name="Rigoutsos I."/>
            <person name="Sano M."/>
            <person name="Sasaki A."/>
            <person name="Sasakura Y."/>
            <person name="Shoguchi E."/>
            <person name="Shin-i T."/>
            <person name="Spagnuolo A."/>
            <person name="Stainier D."/>
            <person name="Suzuki M.M."/>
            <person name="Tassy O."/>
            <person name="Takatori N."/>
            <person name="Tokuoka M."/>
            <person name="Yagi K."/>
            <person name="Yoshizaki F."/>
            <person name="Wada S."/>
            <person name="Zhang C."/>
            <person name="Hyatt P.D."/>
            <person name="Larimer F."/>
            <person name="Detter C."/>
            <person name="Doggett N."/>
            <person name="Glavina T."/>
            <person name="Hawkins T."/>
            <person name="Richardson P."/>
            <person name="Lucas S."/>
            <person name="Kohara Y."/>
            <person name="Levine M."/>
            <person name="Satoh N."/>
            <person name="Rokhsar D.S."/>
        </authorList>
    </citation>
    <scope>NUCLEOTIDE SEQUENCE [LARGE SCALE GENOMIC DNA]</scope>
</reference>
<comment type="subunit">
    <text evidence="8">Component of a nuclear TRAMP-like complex, an ATP-dependent exosome regulatory complex consisting of a helicase (MTREX), an oligadenylate polymerase (TENT4B or TENT4A), and a substrate specific RNA-binding factor (ZCCHC7 or ZCCHC8). Several TRAMP-like complexes exist with specific compositions and are associated with nuclear, or nucleolar RNA exosomes.</text>
</comment>
<feature type="region of interest" description="Disordered" evidence="15">
    <location>
        <begin position="1"/>
        <end position="47"/>
    </location>
</feature>
<comment type="cofactor">
    <cofactor evidence="1">
        <name>Mn(2+)</name>
        <dbReference type="ChEBI" id="CHEBI:29035"/>
    </cofactor>
</comment>
<accession>A0A1W5B2R6</accession>
<dbReference type="InterPro" id="IPR045862">
    <property type="entry name" value="Trf4-like"/>
</dbReference>
<gene>
    <name evidence="18" type="primary">LOC100183193</name>
</gene>
<dbReference type="SUPFAM" id="SSF81631">
    <property type="entry name" value="PAP/OAS1 substrate-binding domain"/>
    <property type="match status" value="1"/>
</dbReference>
<reference evidence="18" key="3">
    <citation type="submission" date="2025-08" db="UniProtKB">
        <authorList>
            <consortium name="Ensembl"/>
        </authorList>
    </citation>
    <scope>IDENTIFICATION</scope>
</reference>
<evidence type="ECO:0000256" key="14">
    <source>
        <dbReference type="ARBA" id="ARBA00083848"/>
    </source>
</evidence>
<dbReference type="Gene3D" id="1.10.1410.10">
    <property type="match status" value="1"/>
</dbReference>
<dbReference type="FunFam" id="3.30.460.10:FF:000006">
    <property type="entry name" value="non-canonical poly(A) RNA polymerase PAPD5"/>
    <property type="match status" value="1"/>
</dbReference>
<reference evidence="18" key="2">
    <citation type="journal article" date="2008" name="Genome Biol.">
        <title>Improved genome assembly and evidence-based global gene model set for the chordate Ciona intestinalis: new insight into intron and operon populations.</title>
        <authorList>
            <person name="Satou Y."/>
            <person name="Mineta K."/>
            <person name="Ogasawara M."/>
            <person name="Sasakura Y."/>
            <person name="Shoguchi E."/>
            <person name="Ueno K."/>
            <person name="Yamada L."/>
            <person name="Matsumoto J."/>
            <person name="Wasserscheid J."/>
            <person name="Dewar K."/>
            <person name="Wiley G.B."/>
            <person name="Macmil S.L."/>
            <person name="Roe B.A."/>
            <person name="Zeller R.W."/>
            <person name="Hastings K.E."/>
            <person name="Lemaire P."/>
            <person name="Lindquist E."/>
            <person name="Endo T."/>
            <person name="Hotta K."/>
            <person name="Inaba K."/>
        </authorList>
    </citation>
    <scope>NUCLEOTIDE SEQUENCE [LARGE SCALE GENOMIC DNA]</scope>
    <source>
        <strain evidence="18">wild type</strain>
    </source>
</reference>
<evidence type="ECO:0000256" key="11">
    <source>
        <dbReference type="ARBA" id="ARBA00076531"/>
    </source>
</evidence>
<dbReference type="GO" id="GO:0031499">
    <property type="term" value="C:TRAMP complex"/>
    <property type="evidence" value="ECO:0000318"/>
    <property type="project" value="GO_Central"/>
</dbReference>
<dbReference type="GO" id="GO:0031123">
    <property type="term" value="P:RNA 3'-end processing"/>
    <property type="evidence" value="ECO:0000318"/>
    <property type="project" value="GO_Central"/>
</dbReference>
<dbReference type="GeneID" id="100183193"/>
<keyword evidence="5" id="KW-0479">Metal-binding</keyword>
<organism evidence="18 19">
    <name type="scientific">Ciona intestinalis</name>
    <name type="common">Transparent sea squirt</name>
    <name type="synonym">Ascidia intestinalis</name>
    <dbReference type="NCBI Taxonomy" id="7719"/>
    <lineage>
        <taxon>Eukaryota</taxon>
        <taxon>Metazoa</taxon>
        <taxon>Chordata</taxon>
        <taxon>Tunicata</taxon>
        <taxon>Ascidiacea</taxon>
        <taxon>Phlebobranchia</taxon>
        <taxon>Cionidae</taxon>
        <taxon>Ciona</taxon>
    </lineage>
</organism>
<evidence type="ECO:0000256" key="12">
    <source>
        <dbReference type="ARBA" id="ARBA00080076"/>
    </source>
</evidence>
<dbReference type="GO" id="GO:0060212">
    <property type="term" value="P:negative regulation of nuclear-transcribed mRNA poly(A) tail shortening"/>
    <property type="evidence" value="ECO:0007669"/>
    <property type="project" value="UniProtKB-ARBA"/>
</dbReference>
<sequence>MHGFNESNFIPLRNSEGSPSCKKKNFQTTNEDGSVSPPHGGKKRRENISLGRTRKFDRYVRSTASPWVTRDYHPGLVGFHEEIEDFYEFMRPTEEERQMREYVIKSVEEVVLELWPTCKLDVFGSFRTDLYLPTSDIDIVLFGEWEHLPLWSLQKALVSKDIVAEGSVKVLDRAAVPLIKFQHKETLVKVDISFNIQSGVQSVELIKDFMKKYPALPKLIFVLKQFLLVRELNEVWTGGLSSYSLILMAISFLQTHPRSDSRDITNNLGVMLLEFLELYGRHFNYQSLCICVKNKGYITKEEFRKQMDNGCQPSLLSIEDPLTLGNDLGRGSYAVMQVKQAFEFSFRTLTNAIFHLNFNGNQPSLLSLIVYVPYDIMEYRRMAVAKVERLR</sequence>
<dbReference type="SUPFAM" id="SSF81301">
    <property type="entry name" value="Nucleotidyltransferase"/>
    <property type="match status" value="1"/>
</dbReference>
<dbReference type="Ensembl" id="ENSCINT00000023889.2">
    <property type="protein sequence ID" value="ENSCINP00000023643.2"/>
    <property type="gene ID" value="ENSCING00000012738.2"/>
</dbReference>
<dbReference type="GO" id="GO:0005730">
    <property type="term" value="C:nucleolus"/>
    <property type="evidence" value="ECO:0000318"/>
    <property type="project" value="GO_Central"/>
</dbReference>
<evidence type="ECO:0000256" key="2">
    <source>
        <dbReference type="ARBA" id="ARBA00008593"/>
    </source>
</evidence>
<evidence type="ECO:0000256" key="5">
    <source>
        <dbReference type="ARBA" id="ARBA00022723"/>
    </source>
</evidence>
<keyword evidence="19" id="KW-1185">Reference proteome</keyword>
<evidence type="ECO:0000256" key="9">
    <source>
        <dbReference type="ARBA" id="ARBA00067213"/>
    </source>
</evidence>
<dbReference type="PANTHER" id="PTHR23092">
    <property type="entry name" value="POLY(A) RNA POLYMERASE"/>
    <property type="match status" value="1"/>
</dbReference>
<dbReference type="Pfam" id="PF22600">
    <property type="entry name" value="MTPAP-like_central"/>
    <property type="match status" value="1"/>
</dbReference>
<dbReference type="GO" id="GO:1905870">
    <property type="term" value="P:positive regulation of 3'-UTR-mediated mRNA stabilization"/>
    <property type="evidence" value="ECO:0007669"/>
    <property type="project" value="UniProtKB-ARBA"/>
</dbReference>
<dbReference type="FunFam" id="1.10.1410.10:FF:000003">
    <property type="entry name" value="non-canonical poly(A) RNA polymerase PAPD7"/>
    <property type="match status" value="1"/>
</dbReference>
<dbReference type="OrthoDB" id="273917at2759"/>
<dbReference type="Proteomes" id="UP000008144">
    <property type="component" value="Chromosome 3"/>
</dbReference>
<dbReference type="InterPro" id="IPR002058">
    <property type="entry name" value="PAP_assoc"/>
</dbReference>
<feature type="domain" description="Poly(A) RNA polymerase mitochondrial-like central palm" evidence="17">
    <location>
        <begin position="79"/>
        <end position="208"/>
    </location>
</feature>
<dbReference type="EC" id="2.7.7.19" evidence="3"/>
<dbReference type="RefSeq" id="XP_026689710.1">
    <property type="nucleotide sequence ID" value="XM_026833909.1"/>
</dbReference>
<evidence type="ECO:0000256" key="8">
    <source>
        <dbReference type="ARBA" id="ARBA00063831"/>
    </source>
</evidence>
<evidence type="ECO:0000259" key="16">
    <source>
        <dbReference type="Pfam" id="PF03828"/>
    </source>
</evidence>
<keyword evidence="4" id="KW-0808">Transferase</keyword>
<dbReference type="FunCoup" id="F7A9D9">
    <property type="interactions" value="5"/>
</dbReference>
<evidence type="ECO:0000259" key="17">
    <source>
        <dbReference type="Pfam" id="PF22600"/>
    </source>
</evidence>
<evidence type="ECO:0000313" key="18">
    <source>
        <dbReference type="Ensembl" id="ENSCINP00000023643.2"/>
    </source>
</evidence>
<dbReference type="OMA" id="NAPNMLE"/>
<dbReference type="InterPro" id="IPR043519">
    <property type="entry name" value="NT_sf"/>
</dbReference>
<name>F7A9D9_CIOIN</name>
<evidence type="ECO:0000256" key="3">
    <source>
        <dbReference type="ARBA" id="ARBA00012388"/>
    </source>
</evidence>
<dbReference type="PANTHER" id="PTHR23092:SF15">
    <property type="entry name" value="INACTIVE NON-CANONICAL POLY(A) RNA POLYMERASE PROTEIN TRF4-2-RELATED"/>
    <property type="match status" value="1"/>
</dbReference>
<feature type="domain" description="PAP-associated" evidence="16">
    <location>
        <begin position="267"/>
        <end position="325"/>
    </location>
</feature>
<dbReference type="HOGENOM" id="CLU_013572_0_0_1"/>
<accession>F7A9D9</accession>
<dbReference type="RefSeq" id="XP_026689709.1">
    <property type="nucleotide sequence ID" value="XM_026833908.1"/>
</dbReference>
<dbReference type="InParanoid" id="F7A9D9"/>
<evidence type="ECO:0000256" key="4">
    <source>
        <dbReference type="ARBA" id="ARBA00022679"/>
    </source>
</evidence>
<dbReference type="InterPro" id="IPR054708">
    <property type="entry name" value="MTPAP-like_central"/>
</dbReference>
<reference evidence="18" key="4">
    <citation type="submission" date="2025-09" db="UniProtKB">
        <authorList>
            <consortium name="Ensembl"/>
        </authorList>
    </citation>
    <scope>IDENTIFICATION</scope>
</reference>
<dbReference type="STRING" id="7719.ENSCINP00000023643"/>
<evidence type="ECO:0000256" key="10">
    <source>
        <dbReference type="ARBA" id="ARBA00076412"/>
    </source>
</evidence>
<evidence type="ECO:0000256" key="15">
    <source>
        <dbReference type="SAM" id="MobiDB-lite"/>
    </source>
</evidence>
<dbReference type="GeneTree" id="ENSGT00940000169468"/>
<dbReference type="GO" id="GO:0070568">
    <property type="term" value="F:guanylyltransferase activity"/>
    <property type="evidence" value="ECO:0007669"/>
    <property type="project" value="UniProtKB-ARBA"/>
</dbReference>
<dbReference type="EMBL" id="EAAA01001720">
    <property type="status" value="NOT_ANNOTATED_CDS"/>
    <property type="molecule type" value="Genomic_DNA"/>
</dbReference>
<dbReference type="AlphaFoldDB" id="F7A9D9"/>
<proteinExistence type="inferred from homology"/>
<evidence type="ECO:0000256" key="1">
    <source>
        <dbReference type="ARBA" id="ARBA00001936"/>
    </source>
</evidence>
<comment type="function">
    <text evidence="7">Terminal nucleotidyltransferase that catalyzes preferentially the transfer of ATP and GTP on RNA 3' poly(A) tail creating a heterogeneous 3' poly(A) tail leading to mRNAs stabilization by protecting mRNAs from active deadenylation. Also functions as a catalytic subunit of a TRAMP-like complex which has a poly(A) RNA polymerase activity and is involved in a post-transcriptional quality control mechanism. Polyadenylation with short oligo(A) tails is required for the degradative activity of the exosome on several of its nuclear RNA substrates. Has no terminal uridylyltransferase activity, and does not play a role in replication-dependent histone mRNA degradation via uridylation.</text>
</comment>